<reference evidence="2 3" key="1">
    <citation type="journal article" date="2023" name="G3 (Bethesda)">
        <title>A haplotype-resolved chromosome-scale genome for Quercus rubra L. provides insights into the genetics of adaptive traits for red oak species.</title>
        <authorList>
            <person name="Kapoor B."/>
            <person name="Jenkins J."/>
            <person name="Schmutz J."/>
            <person name="Zhebentyayeva T."/>
            <person name="Kuelheim C."/>
            <person name="Coggeshall M."/>
            <person name="Heim C."/>
            <person name="Lasky J.R."/>
            <person name="Leites L."/>
            <person name="Islam-Faridi N."/>
            <person name="Romero-Severson J."/>
            <person name="DeLeo V.L."/>
            <person name="Lucas S.M."/>
            <person name="Lazic D."/>
            <person name="Gailing O."/>
            <person name="Carlson J."/>
            <person name="Staton M."/>
        </authorList>
    </citation>
    <scope>NUCLEOTIDE SEQUENCE [LARGE SCALE GENOMIC DNA]</scope>
    <source>
        <strain evidence="2">Pseudo-F2</strain>
    </source>
</reference>
<keyword evidence="3" id="KW-1185">Reference proteome</keyword>
<evidence type="ECO:0000256" key="1">
    <source>
        <dbReference type="SAM" id="MobiDB-lite"/>
    </source>
</evidence>
<accession>A0AAN7J2L5</accession>
<name>A0AAN7J2L5_QUERU</name>
<comment type="caution">
    <text evidence="2">The sequence shown here is derived from an EMBL/GenBank/DDBJ whole genome shotgun (WGS) entry which is preliminary data.</text>
</comment>
<dbReference type="AlphaFoldDB" id="A0AAN7J2L5"/>
<organism evidence="2 3">
    <name type="scientific">Quercus rubra</name>
    <name type="common">Northern red oak</name>
    <name type="synonym">Quercus borealis</name>
    <dbReference type="NCBI Taxonomy" id="3512"/>
    <lineage>
        <taxon>Eukaryota</taxon>
        <taxon>Viridiplantae</taxon>
        <taxon>Streptophyta</taxon>
        <taxon>Embryophyta</taxon>
        <taxon>Tracheophyta</taxon>
        <taxon>Spermatophyta</taxon>
        <taxon>Magnoliopsida</taxon>
        <taxon>eudicotyledons</taxon>
        <taxon>Gunneridae</taxon>
        <taxon>Pentapetalae</taxon>
        <taxon>rosids</taxon>
        <taxon>fabids</taxon>
        <taxon>Fagales</taxon>
        <taxon>Fagaceae</taxon>
        <taxon>Quercus</taxon>
    </lineage>
</organism>
<proteinExistence type="predicted"/>
<protein>
    <submittedName>
        <fullName evidence="2">Uncharacterized protein</fullName>
    </submittedName>
</protein>
<dbReference type="Proteomes" id="UP001324115">
    <property type="component" value="Unassembled WGS sequence"/>
</dbReference>
<evidence type="ECO:0000313" key="2">
    <source>
        <dbReference type="EMBL" id="KAK4595406.1"/>
    </source>
</evidence>
<gene>
    <name evidence="2" type="ORF">RGQ29_013742</name>
</gene>
<dbReference type="EMBL" id="JAXUIC010000003">
    <property type="protein sequence ID" value="KAK4595406.1"/>
    <property type="molecule type" value="Genomic_DNA"/>
</dbReference>
<evidence type="ECO:0000313" key="3">
    <source>
        <dbReference type="Proteomes" id="UP001324115"/>
    </source>
</evidence>
<sequence length="125" mass="14005">MASIAKKTIMRRKESFSGPRPTPQKVPRPMETVMDPRKWHHPRTPPVVLEDCHSDCDSSSSVIDGNNNIINDNDNDDNDIESLSYSNLLCRKTPLPFNLNLPPLDLDPDVDFVGDDLNCTTALCL</sequence>
<feature type="region of interest" description="Disordered" evidence="1">
    <location>
        <begin position="1"/>
        <end position="42"/>
    </location>
</feature>